<evidence type="ECO:0000313" key="3">
    <source>
        <dbReference type="Proteomes" id="UP000094526"/>
    </source>
</evidence>
<evidence type="ECO:0000256" key="1">
    <source>
        <dbReference type="SAM" id="MobiDB-lite"/>
    </source>
</evidence>
<dbReference type="VEuPathDB" id="FungiDB:CLCR_06467"/>
<dbReference type="EMBL" id="LGRB01000020">
    <property type="protein sequence ID" value="OCT44592.1"/>
    <property type="molecule type" value="Genomic_DNA"/>
</dbReference>
<feature type="region of interest" description="Disordered" evidence="1">
    <location>
        <begin position="1"/>
        <end position="29"/>
    </location>
</feature>
<dbReference type="AlphaFoldDB" id="A0A1C1C813"/>
<keyword evidence="3" id="KW-1185">Reference proteome</keyword>
<accession>A0A1C1C813</accession>
<comment type="caution">
    <text evidence="2">The sequence shown here is derived from an EMBL/GenBank/DDBJ whole genome shotgun (WGS) entry which is preliminary data.</text>
</comment>
<dbReference type="Proteomes" id="UP000094526">
    <property type="component" value="Unassembled WGS sequence"/>
</dbReference>
<sequence length="101" mass="11505">MRSGFKQRGKVSQELAGRKVGEHEDEDELQDEGTYSYYAYLAGNLLSPKTTNSIPTSWARPHGEIDLQLGLDAAPTKRDCLRPSKYRRPRLRREEALIKVS</sequence>
<protein>
    <submittedName>
        <fullName evidence="2">Uncharacterized protein</fullName>
    </submittedName>
</protein>
<organism evidence="2 3">
    <name type="scientific">Cladophialophora carrionii</name>
    <dbReference type="NCBI Taxonomy" id="86049"/>
    <lineage>
        <taxon>Eukaryota</taxon>
        <taxon>Fungi</taxon>
        <taxon>Dikarya</taxon>
        <taxon>Ascomycota</taxon>
        <taxon>Pezizomycotina</taxon>
        <taxon>Eurotiomycetes</taxon>
        <taxon>Chaetothyriomycetidae</taxon>
        <taxon>Chaetothyriales</taxon>
        <taxon>Herpotrichiellaceae</taxon>
        <taxon>Cladophialophora</taxon>
    </lineage>
</organism>
<reference evidence="3" key="1">
    <citation type="submission" date="2015-07" db="EMBL/GenBank/DDBJ databases">
        <authorList>
            <person name="Teixeira M.M."/>
            <person name="Souza R.C."/>
            <person name="Almeida L.G."/>
            <person name="Vicente V.A."/>
            <person name="de Hoog S."/>
            <person name="Bocca A.L."/>
            <person name="de Almeida S.R."/>
            <person name="Vasconcelos A.T."/>
            <person name="Felipe M.S."/>
        </authorList>
    </citation>
    <scope>NUCLEOTIDE SEQUENCE [LARGE SCALE GENOMIC DNA]</scope>
    <source>
        <strain evidence="3">KSF</strain>
    </source>
</reference>
<gene>
    <name evidence="2" type="ORF">CLCR_06467</name>
</gene>
<evidence type="ECO:0000313" key="2">
    <source>
        <dbReference type="EMBL" id="OCT44592.1"/>
    </source>
</evidence>
<proteinExistence type="predicted"/>
<name>A0A1C1C813_9EURO</name>